<dbReference type="OrthoDB" id="5689at2759"/>
<dbReference type="CDD" id="cd04301">
    <property type="entry name" value="NAT_SF"/>
    <property type="match status" value="1"/>
</dbReference>
<reference evidence="3" key="1">
    <citation type="journal article" date="2020" name="Fungal Divers.">
        <title>Resolving the Mortierellaceae phylogeny through synthesis of multi-gene phylogenetics and phylogenomics.</title>
        <authorList>
            <person name="Vandepol N."/>
            <person name="Liber J."/>
            <person name="Desiro A."/>
            <person name="Na H."/>
            <person name="Kennedy M."/>
            <person name="Barry K."/>
            <person name="Grigoriev I.V."/>
            <person name="Miller A.N."/>
            <person name="O'Donnell K."/>
            <person name="Stajich J.E."/>
            <person name="Bonito G."/>
        </authorList>
    </citation>
    <scope>NUCLEOTIDE SEQUENCE</scope>
    <source>
        <strain evidence="3">KOD948</strain>
    </source>
</reference>
<proteinExistence type="predicted"/>
<dbReference type="Pfam" id="PF00583">
    <property type="entry name" value="Acetyltransf_1"/>
    <property type="match status" value="1"/>
</dbReference>
<dbReference type="AlphaFoldDB" id="A0A9P6PNW8"/>
<evidence type="ECO:0000313" key="3">
    <source>
        <dbReference type="EMBL" id="KAG0248989.1"/>
    </source>
</evidence>
<sequence length="239" mass="27303">MIVVDQHFKFWGMQYPIGLHMAAPSVIIRLAHPEKDTGHINDIYRIINTAYRTDAGWTHEEHLIADDRISLEGVKEALEDTLCPLVLAFDQASGKVIGTLQLDPAERSPGLGFYTVNKEEEERIQENGTKKNRGENLSTPSPYKESLPKEQQIFVGLFSVDPTQQSRGIGRKLFEYGLDYAKETLGRRQAVVTVLFQRTELLDMYQRFGFVDYGEKLAYPEPNFVLQEDVHFSVLRRAL</sequence>
<dbReference type="GO" id="GO:0016747">
    <property type="term" value="F:acyltransferase activity, transferring groups other than amino-acyl groups"/>
    <property type="evidence" value="ECO:0007669"/>
    <property type="project" value="InterPro"/>
</dbReference>
<dbReference type="EMBL" id="JAAAJA010000886">
    <property type="protein sequence ID" value="KAG0248989.1"/>
    <property type="molecule type" value="Genomic_DNA"/>
</dbReference>
<keyword evidence="4" id="KW-1185">Reference proteome</keyword>
<feature type="domain" description="N-acetyltransferase" evidence="2">
    <location>
        <begin position="26"/>
        <end position="231"/>
    </location>
</feature>
<protein>
    <recommendedName>
        <fullName evidence="2">N-acetyltransferase domain-containing protein</fullName>
    </recommendedName>
</protein>
<name>A0A9P6PNW8_9FUNG</name>
<accession>A0A9P6PNW8</accession>
<dbReference type="PROSITE" id="PS51186">
    <property type="entry name" value="GNAT"/>
    <property type="match status" value="1"/>
</dbReference>
<gene>
    <name evidence="3" type="ORF">BG011_009683</name>
</gene>
<feature type="region of interest" description="Disordered" evidence="1">
    <location>
        <begin position="121"/>
        <end position="144"/>
    </location>
</feature>
<dbReference type="Proteomes" id="UP000726737">
    <property type="component" value="Unassembled WGS sequence"/>
</dbReference>
<organism evidence="3 4">
    <name type="scientific">Mortierella polycephala</name>
    <dbReference type="NCBI Taxonomy" id="41804"/>
    <lineage>
        <taxon>Eukaryota</taxon>
        <taxon>Fungi</taxon>
        <taxon>Fungi incertae sedis</taxon>
        <taxon>Mucoromycota</taxon>
        <taxon>Mortierellomycotina</taxon>
        <taxon>Mortierellomycetes</taxon>
        <taxon>Mortierellales</taxon>
        <taxon>Mortierellaceae</taxon>
        <taxon>Mortierella</taxon>
    </lineage>
</organism>
<dbReference type="InterPro" id="IPR016181">
    <property type="entry name" value="Acyl_CoA_acyltransferase"/>
</dbReference>
<feature type="compositionally biased region" description="Basic and acidic residues" evidence="1">
    <location>
        <begin position="121"/>
        <end position="134"/>
    </location>
</feature>
<dbReference type="Gene3D" id="3.40.630.30">
    <property type="match status" value="1"/>
</dbReference>
<dbReference type="InterPro" id="IPR000182">
    <property type="entry name" value="GNAT_dom"/>
</dbReference>
<evidence type="ECO:0000259" key="2">
    <source>
        <dbReference type="PROSITE" id="PS51186"/>
    </source>
</evidence>
<evidence type="ECO:0000313" key="4">
    <source>
        <dbReference type="Proteomes" id="UP000726737"/>
    </source>
</evidence>
<dbReference type="SUPFAM" id="SSF55729">
    <property type="entry name" value="Acyl-CoA N-acyltransferases (Nat)"/>
    <property type="match status" value="1"/>
</dbReference>
<evidence type="ECO:0000256" key="1">
    <source>
        <dbReference type="SAM" id="MobiDB-lite"/>
    </source>
</evidence>
<comment type="caution">
    <text evidence="3">The sequence shown here is derived from an EMBL/GenBank/DDBJ whole genome shotgun (WGS) entry which is preliminary data.</text>
</comment>